<evidence type="ECO:0000313" key="1">
    <source>
        <dbReference type="EMBL" id="ETW39898.1"/>
    </source>
</evidence>
<dbReference type="Proteomes" id="UP000019114">
    <property type="component" value="Unassembled WGS sequence"/>
</dbReference>
<evidence type="ECO:0000313" key="2">
    <source>
        <dbReference type="Proteomes" id="UP000019114"/>
    </source>
</evidence>
<gene>
    <name evidence="1" type="ORF">PFNF135_05926</name>
</gene>
<sequence>MYAKCFFMDVKRIEKIWNMQNNVIKRKKKNEDIQYFLILKEKKKNLYSKLIVLCMIYEKIKNSNNVLKILEPLISLKKQLHFIKNVSLKNEHVIINFD</sequence>
<dbReference type="EMBL" id="KI926126">
    <property type="protein sequence ID" value="ETW39898.1"/>
    <property type="molecule type" value="Genomic_DNA"/>
</dbReference>
<organism evidence="1 2">
    <name type="scientific">Plasmodium falciparum NF135/5.C10</name>
    <dbReference type="NCBI Taxonomy" id="1036726"/>
    <lineage>
        <taxon>Eukaryota</taxon>
        <taxon>Sar</taxon>
        <taxon>Alveolata</taxon>
        <taxon>Apicomplexa</taxon>
        <taxon>Aconoidasida</taxon>
        <taxon>Haemosporida</taxon>
        <taxon>Plasmodiidae</taxon>
        <taxon>Plasmodium</taxon>
        <taxon>Plasmodium (Laverania)</taxon>
    </lineage>
</organism>
<reference evidence="1 2" key="2">
    <citation type="submission" date="2013-02" db="EMBL/GenBank/DDBJ databases">
        <title>The Genome Sequence of Plasmodium falciparum NF135/5.C10.</title>
        <authorList>
            <consortium name="The Broad Institute Genome Sequencing Platform"/>
            <consortium name="The Broad Institute Genome Sequencing Center for Infectious Disease"/>
            <person name="Neafsey D."/>
            <person name="Cheeseman I."/>
            <person name="Volkman S."/>
            <person name="Adams J."/>
            <person name="Walker B."/>
            <person name="Young S.K."/>
            <person name="Zeng Q."/>
            <person name="Gargeya S."/>
            <person name="Fitzgerald M."/>
            <person name="Haas B."/>
            <person name="Abouelleil A."/>
            <person name="Alvarado L."/>
            <person name="Arachchi H.M."/>
            <person name="Berlin A.M."/>
            <person name="Chapman S.B."/>
            <person name="Dewar J."/>
            <person name="Goldberg J."/>
            <person name="Griggs A."/>
            <person name="Gujja S."/>
            <person name="Hansen M."/>
            <person name="Howarth C."/>
            <person name="Imamovic A."/>
            <person name="Larimer J."/>
            <person name="McCowan C."/>
            <person name="Murphy C."/>
            <person name="Neiman D."/>
            <person name="Pearson M."/>
            <person name="Priest M."/>
            <person name="Roberts A."/>
            <person name="Saif S."/>
            <person name="Shea T."/>
            <person name="Sisk P."/>
            <person name="Sykes S."/>
            <person name="Wortman J."/>
            <person name="Nusbaum C."/>
            <person name="Birren B."/>
        </authorList>
    </citation>
    <scope>NUCLEOTIDE SEQUENCE [LARGE SCALE GENOMIC DNA]</scope>
    <source>
        <strain evidence="1 2">NF135/5.C10</strain>
    </source>
</reference>
<accession>W4I869</accession>
<dbReference type="AlphaFoldDB" id="W4I869"/>
<reference evidence="1 2" key="1">
    <citation type="submission" date="2013-02" db="EMBL/GenBank/DDBJ databases">
        <title>The Genome Annotation of Plasmodium falciparum NF135/5.C10.</title>
        <authorList>
            <consortium name="The Broad Institute Genome Sequencing Platform"/>
            <consortium name="The Broad Institute Genome Sequencing Center for Infectious Disease"/>
            <person name="Neafsey D."/>
            <person name="Hoffman S."/>
            <person name="Volkman S."/>
            <person name="Rosenthal P."/>
            <person name="Walker B."/>
            <person name="Young S.K."/>
            <person name="Zeng Q."/>
            <person name="Gargeya S."/>
            <person name="Fitzgerald M."/>
            <person name="Haas B."/>
            <person name="Abouelleil A."/>
            <person name="Allen A.W."/>
            <person name="Alvarado L."/>
            <person name="Arachchi H.M."/>
            <person name="Berlin A.M."/>
            <person name="Chapman S.B."/>
            <person name="Gainer-Dewar J."/>
            <person name="Goldberg J."/>
            <person name="Griggs A."/>
            <person name="Gujja S."/>
            <person name="Hansen M."/>
            <person name="Howarth C."/>
            <person name="Imamovic A."/>
            <person name="Ireland A."/>
            <person name="Larimer J."/>
            <person name="McCowan C."/>
            <person name="Murphy C."/>
            <person name="Pearson M."/>
            <person name="Poon T.W."/>
            <person name="Priest M."/>
            <person name="Roberts A."/>
            <person name="Saif S."/>
            <person name="Shea T."/>
            <person name="Sisk P."/>
            <person name="Sykes S."/>
            <person name="Wortman J."/>
            <person name="Nusbaum C."/>
            <person name="Birren B."/>
        </authorList>
    </citation>
    <scope>NUCLEOTIDE SEQUENCE [LARGE SCALE GENOMIC DNA]</scope>
    <source>
        <strain evidence="1 2">NF135/5.C10</strain>
    </source>
</reference>
<protein>
    <submittedName>
        <fullName evidence="1">Uncharacterized protein</fullName>
    </submittedName>
</protein>
<name>W4I869_PLAFA</name>
<proteinExistence type="predicted"/>